<dbReference type="RefSeq" id="WP_114211552.1">
    <property type="nucleotide sequence ID" value="NZ_CP030844.1"/>
</dbReference>
<sequence>MAKKAQELTRFYIRLNQADTKRLEQLRKELQAKSATDVFRHLVRTETAPLEAQEAMLYSILEDFSTTMVRRLRAVETLTQLQLSFFDTYVKYMLTAMPEIPTGLLSSARVRGKRLYEQINLSAARQFQRRREERVYENESLLTGDPASRHEDMTPSAETGDV</sequence>
<geneLocation type="plasmid" evidence="3">
    <name>pacpol3</name>
</geneLocation>
<reference evidence="2 3" key="1">
    <citation type="journal article" date="2018" name="Front. Microbiol.">
        <title>Hydrolytic Capabilities as a Key to Environmental Success: Chitinolytic and Cellulolytic Acidobacteria From Acidic Sub-arctic Soils and Boreal Peatlands.</title>
        <authorList>
            <person name="Belova S.E."/>
            <person name="Ravin N.V."/>
            <person name="Pankratov T.A."/>
            <person name="Rakitin A.L."/>
            <person name="Ivanova A.A."/>
            <person name="Beletsky A.V."/>
            <person name="Mardanov A.V."/>
            <person name="Sinninghe Damste J.S."/>
            <person name="Dedysh S.N."/>
        </authorList>
    </citation>
    <scope>NUCLEOTIDE SEQUENCE [LARGE SCALE GENOMIC DNA]</scope>
    <source>
        <strain evidence="2 3">SBC82</strain>
        <plasmid evidence="3">pacpol3</plasmid>
    </source>
</reference>
<dbReference type="EMBL" id="CP030844">
    <property type="protein sequence ID" value="AXC16420.1"/>
    <property type="molecule type" value="Genomic_DNA"/>
</dbReference>
<evidence type="ECO:0000256" key="1">
    <source>
        <dbReference type="SAM" id="MobiDB-lite"/>
    </source>
</evidence>
<proteinExistence type="predicted"/>
<accession>A0A2Z5GBX3</accession>
<organism evidence="2 3">
    <name type="scientific">Acidisarcina polymorpha</name>
    <dbReference type="NCBI Taxonomy" id="2211140"/>
    <lineage>
        <taxon>Bacteria</taxon>
        <taxon>Pseudomonadati</taxon>
        <taxon>Acidobacteriota</taxon>
        <taxon>Terriglobia</taxon>
        <taxon>Terriglobales</taxon>
        <taxon>Acidobacteriaceae</taxon>
        <taxon>Acidisarcina</taxon>
    </lineage>
</organism>
<evidence type="ECO:0000313" key="2">
    <source>
        <dbReference type="EMBL" id="AXC16420.1"/>
    </source>
</evidence>
<name>A0A2Z5GBX3_9BACT</name>
<evidence type="ECO:0000313" key="3">
    <source>
        <dbReference type="Proteomes" id="UP000253606"/>
    </source>
</evidence>
<protein>
    <submittedName>
        <fullName evidence="2">Uncharacterized protein</fullName>
    </submittedName>
</protein>
<gene>
    <name evidence="2" type="ORF">ACPOL_7230</name>
</gene>
<feature type="region of interest" description="Disordered" evidence="1">
    <location>
        <begin position="136"/>
        <end position="162"/>
    </location>
</feature>
<dbReference type="Proteomes" id="UP000253606">
    <property type="component" value="Plasmid pACPOL3"/>
</dbReference>
<keyword evidence="3" id="KW-1185">Reference proteome</keyword>
<keyword evidence="2" id="KW-0614">Plasmid</keyword>
<dbReference type="AlphaFoldDB" id="A0A2Z5GBX3"/>
<dbReference type="KEGG" id="abas:ACPOL_7230"/>